<dbReference type="GeneID" id="30984333"/>
<dbReference type="EMBL" id="KV453913">
    <property type="protein sequence ID" value="ODV78707.1"/>
    <property type="molecule type" value="Genomic_DNA"/>
</dbReference>
<dbReference type="InterPro" id="IPR021858">
    <property type="entry name" value="Fun_TF"/>
</dbReference>
<accession>A0A1E4SGR5</accession>
<sequence length="471" mass="53218">MSFSKFIPNVSLSVQDSELYHHFIVNFIPTISLPHSHPLLSPVHIWGQMGKQSQILADIFLCCGASYLSCAYKLLPEAADLSSHYEDLAERKYHQALKSLGTAINMKQVDIDSDWLIVAGLTLCLRDRAYGLNGSRCAKHLTFVYNLLQRRYSQKSLTAASYQDPTYNLDGVLEVNSPQKINLYNSLITPTEKLLMDSFVFNYSATLLSCSKLDLMTLPSPYGFFPKIKEWLNCPIYQDCDVAWMNNPVLGSALESFEVSAKLTWLSRLHFEVGNEKVVDKDSELYMDSERFWSMILPLKDELQVIDKKLELYKLELDPLRYSKAHIISYDDLRSNLAVAIIVLNSAKIMLEKYINPKVPSFLPCVQDPVNAAFRELEHAPLGNSSASLSAISLFILGTATKEASRRDFLANILKEFSVALASNVGSNILRILTGAWEKEDFDKNVLNLGDQGYKSFDLLFDRESIEQLAF</sequence>
<dbReference type="PANTHER" id="PTHR37534">
    <property type="entry name" value="TRANSCRIPTIONAL ACTIVATOR PROTEIN UGA3"/>
    <property type="match status" value="1"/>
</dbReference>
<organism evidence="3 4">
    <name type="scientific">Suhomyces tanzawaensis NRRL Y-17324</name>
    <dbReference type="NCBI Taxonomy" id="984487"/>
    <lineage>
        <taxon>Eukaryota</taxon>
        <taxon>Fungi</taxon>
        <taxon>Dikarya</taxon>
        <taxon>Ascomycota</taxon>
        <taxon>Saccharomycotina</taxon>
        <taxon>Pichiomycetes</taxon>
        <taxon>Debaryomycetaceae</taxon>
        <taxon>Suhomyces</taxon>
    </lineage>
</organism>
<protein>
    <recommendedName>
        <fullName evidence="5">Transcription factor domain-containing protein</fullName>
    </recommendedName>
</protein>
<comment type="subcellular location">
    <subcellularLocation>
        <location evidence="1">Nucleus</location>
    </subcellularLocation>
</comment>
<dbReference type="RefSeq" id="XP_020063829.1">
    <property type="nucleotide sequence ID" value="XM_020210197.1"/>
</dbReference>
<proteinExistence type="predicted"/>
<dbReference type="STRING" id="984487.A0A1E4SGR5"/>
<dbReference type="AlphaFoldDB" id="A0A1E4SGR5"/>
<dbReference type="PANTHER" id="PTHR37534:SF46">
    <property type="entry name" value="ZN(II)2CYS6 TRANSCRIPTION FACTOR (EUROFUNG)"/>
    <property type="match status" value="1"/>
</dbReference>
<dbReference type="GO" id="GO:0005634">
    <property type="term" value="C:nucleus"/>
    <property type="evidence" value="ECO:0007669"/>
    <property type="project" value="UniProtKB-SubCell"/>
</dbReference>
<dbReference type="Pfam" id="PF11951">
    <property type="entry name" value="Fungal_trans_2"/>
    <property type="match status" value="1"/>
</dbReference>
<dbReference type="OrthoDB" id="3598904at2759"/>
<dbReference type="Proteomes" id="UP000094285">
    <property type="component" value="Unassembled WGS sequence"/>
</dbReference>
<evidence type="ECO:0000256" key="1">
    <source>
        <dbReference type="ARBA" id="ARBA00004123"/>
    </source>
</evidence>
<keyword evidence="4" id="KW-1185">Reference proteome</keyword>
<reference evidence="4" key="1">
    <citation type="submission" date="2016-05" db="EMBL/GenBank/DDBJ databases">
        <title>Comparative genomics of biotechnologically important yeasts.</title>
        <authorList>
            <consortium name="DOE Joint Genome Institute"/>
            <person name="Riley R."/>
            <person name="Haridas S."/>
            <person name="Wolfe K.H."/>
            <person name="Lopes M.R."/>
            <person name="Hittinger C.T."/>
            <person name="Goker M."/>
            <person name="Salamov A."/>
            <person name="Wisecaver J."/>
            <person name="Long T.M."/>
            <person name="Aerts A.L."/>
            <person name="Barry K."/>
            <person name="Choi C."/>
            <person name="Clum A."/>
            <person name="Coughlan A.Y."/>
            <person name="Deshpande S."/>
            <person name="Douglass A.P."/>
            <person name="Hanson S.J."/>
            <person name="Klenk H.-P."/>
            <person name="Labutti K."/>
            <person name="Lapidus A."/>
            <person name="Lindquist E."/>
            <person name="Lipzen A."/>
            <person name="Meier-Kolthoff J.P."/>
            <person name="Ohm R.A."/>
            <person name="Otillar R.P."/>
            <person name="Pangilinan J."/>
            <person name="Peng Y."/>
            <person name="Rokas A."/>
            <person name="Rosa C.A."/>
            <person name="Scheuner C."/>
            <person name="Sibirny A.A."/>
            <person name="Slot J.C."/>
            <person name="Stielow J.B."/>
            <person name="Sun H."/>
            <person name="Kurtzman C.P."/>
            <person name="Blackwell M."/>
            <person name="Grigoriev I.V."/>
            <person name="Jeffries T.W."/>
        </authorList>
    </citation>
    <scope>NUCLEOTIDE SEQUENCE [LARGE SCALE GENOMIC DNA]</scope>
    <source>
        <strain evidence="4">NRRL Y-17324</strain>
    </source>
</reference>
<evidence type="ECO:0008006" key="5">
    <source>
        <dbReference type="Google" id="ProtNLM"/>
    </source>
</evidence>
<evidence type="ECO:0000313" key="3">
    <source>
        <dbReference type="EMBL" id="ODV78707.1"/>
    </source>
</evidence>
<keyword evidence="2" id="KW-0539">Nucleus</keyword>
<name>A0A1E4SGR5_9ASCO</name>
<evidence type="ECO:0000256" key="2">
    <source>
        <dbReference type="ARBA" id="ARBA00023242"/>
    </source>
</evidence>
<gene>
    <name evidence="3" type="ORF">CANTADRAFT_53378</name>
</gene>
<evidence type="ECO:0000313" key="4">
    <source>
        <dbReference type="Proteomes" id="UP000094285"/>
    </source>
</evidence>